<evidence type="ECO:0000259" key="2">
    <source>
        <dbReference type="Pfam" id="PF08794"/>
    </source>
</evidence>
<reference evidence="4" key="1">
    <citation type="journal article" date="2010" name="BMC Genomics">
        <title>A genomic perspective on the potential of Actinobacillus succinogenes for industrial succinate production.</title>
        <authorList>
            <person name="McKinlay J.B."/>
            <person name="Laivenieks M."/>
            <person name="Schindler B.D."/>
            <person name="McKinlay A.A."/>
            <person name="Siddaramappa S."/>
            <person name="Challacombe J.F."/>
            <person name="Lowry S.R."/>
            <person name="Clum A."/>
            <person name="Lapidus A.L."/>
            <person name="Burkhart K.B."/>
            <person name="Harkins V."/>
            <person name="Vieille C."/>
        </authorList>
    </citation>
    <scope>NUCLEOTIDE SEQUENCE [LARGE SCALE GENOMIC DNA]</scope>
    <source>
        <strain evidence="4">ATCC 55618 / DSM 22257 / CCUG 43843 / 130Z</strain>
    </source>
</reference>
<sequence length="199" mass="21049">MKKFIFSTLLVACLTACSGGGGGGGTAETPDGTRIDLSHSPKGDIVAKTTDGEFYGKNHDDSFYGVWINDTKTIKEVRYQGTPATNLPSGSATYIGTAYWVDGITGLPSKGGRTVLNADFSQKTIDGKIEFNMLNDGRLQDITLHKTQLNGAKFDGVATTISQTGTYEGGLFGKDAKEAAGIATFNDSSYNTAFGGIRY</sequence>
<dbReference type="SUPFAM" id="SSF56925">
    <property type="entry name" value="OMPA-like"/>
    <property type="match status" value="1"/>
</dbReference>
<dbReference type="eggNOG" id="ENOG5031Z8F">
    <property type="taxonomic scope" value="Bacteria"/>
</dbReference>
<dbReference type="InterPro" id="IPR011250">
    <property type="entry name" value="OMP/PagP_B-barrel"/>
</dbReference>
<dbReference type="HOGENOM" id="CLU_1335360_0_0_6"/>
<dbReference type="Proteomes" id="UP000001114">
    <property type="component" value="Chromosome"/>
</dbReference>
<dbReference type="InterPro" id="IPR014902">
    <property type="entry name" value="FHBP-like_C"/>
</dbReference>
<feature type="domain" description="Factor H binding protein-like C-terminal" evidence="2">
    <location>
        <begin position="86"/>
        <end position="182"/>
    </location>
</feature>
<evidence type="ECO:0000313" key="4">
    <source>
        <dbReference type="Proteomes" id="UP000001114"/>
    </source>
</evidence>
<proteinExistence type="predicted"/>
<protein>
    <recommendedName>
        <fullName evidence="2">Factor H binding protein-like C-terminal domain-containing protein</fullName>
    </recommendedName>
</protein>
<dbReference type="RefSeq" id="WP_012073770.1">
    <property type="nucleotide sequence ID" value="NC_009655.1"/>
</dbReference>
<evidence type="ECO:0000313" key="3">
    <source>
        <dbReference type="EMBL" id="ABR75394.1"/>
    </source>
</evidence>
<organism evidence="3 4">
    <name type="scientific">Actinobacillus succinogenes (strain ATCC 55618 / DSM 22257 / CCUG 43843 / 130Z)</name>
    <dbReference type="NCBI Taxonomy" id="339671"/>
    <lineage>
        <taxon>Bacteria</taxon>
        <taxon>Pseudomonadati</taxon>
        <taxon>Pseudomonadota</taxon>
        <taxon>Gammaproteobacteria</taxon>
        <taxon>Pasteurellales</taxon>
        <taxon>Pasteurellaceae</taxon>
        <taxon>Actinobacillus</taxon>
    </lineage>
</organism>
<dbReference type="Pfam" id="PF08794">
    <property type="entry name" value="FHBP_C"/>
    <property type="match status" value="1"/>
</dbReference>
<dbReference type="Gene3D" id="2.40.160.90">
    <property type="match status" value="1"/>
</dbReference>
<dbReference type="OrthoDB" id="8613496at2"/>
<evidence type="ECO:0000256" key="1">
    <source>
        <dbReference type="SAM" id="SignalP"/>
    </source>
</evidence>
<keyword evidence="4" id="KW-1185">Reference proteome</keyword>
<accession>A6VQZ7</accession>
<name>A6VQZ7_ACTSZ</name>
<dbReference type="EMBL" id="CP000746">
    <property type="protein sequence ID" value="ABR75394.1"/>
    <property type="molecule type" value="Genomic_DNA"/>
</dbReference>
<dbReference type="AlphaFoldDB" id="A6VQZ7"/>
<feature type="signal peptide" evidence="1">
    <location>
        <begin position="1"/>
        <end position="18"/>
    </location>
</feature>
<keyword evidence="1" id="KW-0732">Signal</keyword>
<dbReference type="KEGG" id="asu:Asuc_2048"/>
<dbReference type="STRING" id="339671.Asuc_2048"/>
<feature type="chain" id="PRO_5002703585" description="Factor H binding protein-like C-terminal domain-containing protein" evidence="1">
    <location>
        <begin position="19"/>
        <end position="199"/>
    </location>
</feature>
<gene>
    <name evidence="3" type="ordered locus">Asuc_2048</name>
</gene>